<reference evidence="2 3" key="1">
    <citation type="submission" date="2014-04" db="EMBL/GenBank/DDBJ databases">
        <authorList>
            <consortium name="DOE Joint Genome Institute"/>
            <person name="Kuo A."/>
            <person name="Tarkka M."/>
            <person name="Buscot F."/>
            <person name="Kohler A."/>
            <person name="Nagy L.G."/>
            <person name="Floudas D."/>
            <person name="Copeland A."/>
            <person name="Barry K.W."/>
            <person name="Cichocki N."/>
            <person name="Veneault-Fourrey C."/>
            <person name="LaButti K."/>
            <person name="Lindquist E.A."/>
            <person name="Lipzen A."/>
            <person name="Lundell T."/>
            <person name="Morin E."/>
            <person name="Murat C."/>
            <person name="Sun H."/>
            <person name="Tunlid A."/>
            <person name="Henrissat B."/>
            <person name="Grigoriev I.V."/>
            <person name="Hibbett D.S."/>
            <person name="Martin F."/>
            <person name="Nordberg H.P."/>
            <person name="Cantor M.N."/>
            <person name="Hua S.X."/>
        </authorList>
    </citation>
    <scope>NUCLEOTIDE SEQUENCE [LARGE SCALE GENOMIC DNA]</scope>
    <source>
        <strain evidence="2 3">F 1598</strain>
    </source>
</reference>
<sequence length="310" mass="35530">MADMLSYTLVRFSSLSHSQTTTTEPSPSEDWTDDEIRERMKTAPPLPDAIWNFHDIVPPPGNYTGPVITGYSIVVLCQDTVVKRGISYYLDPEVRALDFVRRNTSIPVPKIRRYITSETSAYILLEKIEGTRLDKLWPSYSPLQRFLTAWILRGYILELREASSIYHRCHVPGPMADVPRYCHGPHFLFGDRNRGPFEHSRQLLDYFGTRSWGSGPRFDDSYNSQPLVLTHNDLSMRNIVVGHDGKLWLVDWGWSGFYPPFCEYIATKSAAYNDKAPKSWWKYIPLITGAWPKEEMIAAGPAFVHIGPKN</sequence>
<evidence type="ECO:0000259" key="1">
    <source>
        <dbReference type="Pfam" id="PF01636"/>
    </source>
</evidence>
<dbReference type="PANTHER" id="PTHR21310">
    <property type="entry name" value="AMINOGLYCOSIDE PHOSPHOTRANSFERASE-RELATED-RELATED"/>
    <property type="match status" value="1"/>
</dbReference>
<dbReference type="Gene3D" id="3.90.1200.10">
    <property type="match status" value="1"/>
</dbReference>
<dbReference type="Pfam" id="PF01636">
    <property type="entry name" value="APH"/>
    <property type="match status" value="1"/>
</dbReference>
<dbReference type="InterPro" id="IPR002575">
    <property type="entry name" value="Aminoglycoside_PTrfase"/>
</dbReference>
<dbReference type="InParanoid" id="A0A0C3AVZ2"/>
<organism evidence="2 3">
    <name type="scientific">Piloderma croceum (strain F 1598)</name>
    <dbReference type="NCBI Taxonomy" id="765440"/>
    <lineage>
        <taxon>Eukaryota</taxon>
        <taxon>Fungi</taxon>
        <taxon>Dikarya</taxon>
        <taxon>Basidiomycota</taxon>
        <taxon>Agaricomycotina</taxon>
        <taxon>Agaricomycetes</taxon>
        <taxon>Agaricomycetidae</taxon>
        <taxon>Atheliales</taxon>
        <taxon>Atheliaceae</taxon>
        <taxon>Piloderma</taxon>
    </lineage>
</organism>
<proteinExistence type="predicted"/>
<dbReference type="InterPro" id="IPR011009">
    <property type="entry name" value="Kinase-like_dom_sf"/>
</dbReference>
<gene>
    <name evidence="2" type="ORF">PILCRDRAFT_824646</name>
</gene>
<accession>A0A0C3AVZ2</accession>
<evidence type="ECO:0000313" key="3">
    <source>
        <dbReference type="Proteomes" id="UP000054166"/>
    </source>
</evidence>
<dbReference type="HOGENOM" id="CLU_021768_2_1_1"/>
<reference evidence="3" key="2">
    <citation type="submission" date="2015-01" db="EMBL/GenBank/DDBJ databases">
        <title>Evolutionary Origins and Diversification of the Mycorrhizal Mutualists.</title>
        <authorList>
            <consortium name="DOE Joint Genome Institute"/>
            <consortium name="Mycorrhizal Genomics Consortium"/>
            <person name="Kohler A."/>
            <person name="Kuo A."/>
            <person name="Nagy L.G."/>
            <person name="Floudas D."/>
            <person name="Copeland A."/>
            <person name="Barry K.W."/>
            <person name="Cichocki N."/>
            <person name="Veneault-Fourrey C."/>
            <person name="LaButti K."/>
            <person name="Lindquist E.A."/>
            <person name="Lipzen A."/>
            <person name="Lundell T."/>
            <person name="Morin E."/>
            <person name="Murat C."/>
            <person name="Riley R."/>
            <person name="Ohm R."/>
            <person name="Sun H."/>
            <person name="Tunlid A."/>
            <person name="Henrissat B."/>
            <person name="Grigoriev I.V."/>
            <person name="Hibbett D.S."/>
            <person name="Martin F."/>
        </authorList>
    </citation>
    <scope>NUCLEOTIDE SEQUENCE [LARGE SCALE GENOMIC DNA]</scope>
    <source>
        <strain evidence="3">F 1598</strain>
    </source>
</reference>
<dbReference type="OrthoDB" id="4177236at2759"/>
<dbReference type="EMBL" id="KN833018">
    <property type="protein sequence ID" value="KIM78178.1"/>
    <property type="molecule type" value="Genomic_DNA"/>
</dbReference>
<evidence type="ECO:0000313" key="2">
    <source>
        <dbReference type="EMBL" id="KIM78178.1"/>
    </source>
</evidence>
<dbReference type="PANTHER" id="PTHR21310:SF39">
    <property type="entry name" value="AMINOGLYCOSIDE PHOSPHOTRANSFERASE DOMAIN-CONTAINING PROTEIN"/>
    <property type="match status" value="1"/>
</dbReference>
<dbReference type="InterPro" id="IPR051678">
    <property type="entry name" value="AGP_Transferase"/>
</dbReference>
<dbReference type="AlphaFoldDB" id="A0A0C3AVZ2"/>
<dbReference type="Proteomes" id="UP000054166">
    <property type="component" value="Unassembled WGS sequence"/>
</dbReference>
<protein>
    <recommendedName>
        <fullName evidence="1">Aminoglycoside phosphotransferase domain-containing protein</fullName>
    </recommendedName>
</protein>
<dbReference type="SUPFAM" id="SSF56112">
    <property type="entry name" value="Protein kinase-like (PK-like)"/>
    <property type="match status" value="1"/>
</dbReference>
<keyword evidence="3" id="KW-1185">Reference proteome</keyword>
<feature type="domain" description="Aminoglycoside phosphotransferase" evidence="1">
    <location>
        <begin position="91"/>
        <end position="265"/>
    </location>
</feature>
<name>A0A0C3AVZ2_PILCF</name>